<keyword evidence="2" id="KW-1185">Reference proteome</keyword>
<evidence type="ECO:0000313" key="1">
    <source>
        <dbReference type="EMBL" id="TDP59068.1"/>
    </source>
</evidence>
<gene>
    <name evidence="1" type="ORF">DES47_11949</name>
</gene>
<organism evidence="1 2">
    <name type="scientific">Roseateles toxinivorans</name>
    <dbReference type="NCBI Taxonomy" id="270368"/>
    <lineage>
        <taxon>Bacteria</taxon>
        <taxon>Pseudomonadati</taxon>
        <taxon>Pseudomonadota</taxon>
        <taxon>Betaproteobacteria</taxon>
        <taxon>Burkholderiales</taxon>
        <taxon>Sphaerotilaceae</taxon>
        <taxon>Roseateles</taxon>
    </lineage>
</organism>
<dbReference type="InParanoid" id="A0A4R6Q912"/>
<name>A0A4R6Q912_9BURK</name>
<proteinExistence type="predicted"/>
<sequence>MLDSLSRGCLCGALVAALSGCSIFNVAPTWELVKATGTATSAALNYGPGKATNTIHHGDAPIQSVCIEYNGQPQLDDLVPALQLELKVQGVSSRVFEPGSGGPDCRYWVRYAATVHWAVPPMGGAHRSYLSAATLSLHRANGSLMGASSYLVDENFAISKWASTRRKLAPVVKAVITGFES</sequence>
<dbReference type="PROSITE" id="PS51257">
    <property type="entry name" value="PROKAR_LIPOPROTEIN"/>
    <property type="match status" value="1"/>
</dbReference>
<evidence type="ECO:0008006" key="3">
    <source>
        <dbReference type="Google" id="ProtNLM"/>
    </source>
</evidence>
<comment type="caution">
    <text evidence="1">The sequence shown here is derived from an EMBL/GenBank/DDBJ whole genome shotgun (WGS) entry which is preliminary data.</text>
</comment>
<dbReference type="EMBL" id="SNXS01000019">
    <property type="protein sequence ID" value="TDP59068.1"/>
    <property type="molecule type" value="Genomic_DNA"/>
</dbReference>
<evidence type="ECO:0000313" key="2">
    <source>
        <dbReference type="Proteomes" id="UP000295361"/>
    </source>
</evidence>
<protein>
    <recommendedName>
        <fullName evidence="3">Cell division protein FtsI</fullName>
    </recommendedName>
</protein>
<reference evidence="1 2" key="1">
    <citation type="submission" date="2019-03" db="EMBL/GenBank/DDBJ databases">
        <title>Genomic Encyclopedia of Type Strains, Phase IV (KMG-IV): sequencing the most valuable type-strain genomes for metagenomic binning, comparative biology and taxonomic classification.</title>
        <authorList>
            <person name="Goeker M."/>
        </authorList>
    </citation>
    <scope>NUCLEOTIDE SEQUENCE [LARGE SCALE GENOMIC DNA]</scope>
    <source>
        <strain evidence="1 2">DSM 16998</strain>
    </source>
</reference>
<accession>A0A4R6Q912</accession>
<dbReference type="AlphaFoldDB" id="A0A4R6Q912"/>
<dbReference type="RefSeq" id="WP_133704156.1">
    <property type="nucleotide sequence ID" value="NZ_SNXS01000019.1"/>
</dbReference>
<dbReference type="OrthoDB" id="8589277at2"/>
<dbReference type="Proteomes" id="UP000295361">
    <property type="component" value="Unassembled WGS sequence"/>
</dbReference>